<comment type="caution">
    <text evidence="2">The sequence shown here is derived from an EMBL/GenBank/DDBJ whole genome shotgun (WGS) entry which is preliminary data.</text>
</comment>
<protein>
    <submittedName>
        <fullName evidence="2">Copia-type pol polyprotein</fullName>
    </submittedName>
</protein>
<evidence type="ECO:0000259" key="1">
    <source>
        <dbReference type="Pfam" id="PF07727"/>
    </source>
</evidence>
<keyword evidence="3" id="KW-1185">Reference proteome</keyword>
<feature type="domain" description="Reverse transcriptase Ty1/copia-type" evidence="1">
    <location>
        <begin position="115"/>
        <end position="243"/>
    </location>
</feature>
<feature type="non-terminal residue" evidence="2">
    <location>
        <position position="244"/>
    </location>
</feature>
<dbReference type="InterPro" id="IPR043502">
    <property type="entry name" value="DNA/RNA_pol_sf"/>
</dbReference>
<name>A0A392P264_9FABA</name>
<dbReference type="EMBL" id="LXQA010060670">
    <property type="protein sequence ID" value="MCI06088.1"/>
    <property type="molecule type" value="Genomic_DNA"/>
</dbReference>
<dbReference type="InterPro" id="IPR013103">
    <property type="entry name" value="RVT_2"/>
</dbReference>
<dbReference type="Pfam" id="PF07727">
    <property type="entry name" value="RVT_2"/>
    <property type="match status" value="1"/>
</dbReference>
<evidence type="ECO:0000313" key="2">
    <source>
        <dbReference type="EMBL" id="MCI06088.1"/>
    </source>
</evidence>
<proteinExistence type="predicted"/>
<dbReference type="SUPFAM" id="SSF56672">
    <property type="entry name" value="DNA/RNA polymerases"/>
    <property type="match status" value="1"/>
</dbReference>
<reference evidence="2 3" key="1">
    <citation type="journal article" date="2018" name="Front. Plant Sci.">
        <title>Red Clover (Trifolium pratense) and Zigzag Clover (T. medium) - A Picture of Genomic Similarities and Differences.</title>
        <authorList>
            <person name="Dluhosova J."/>
            <person name="Istvanek J."/>
            <person name="Nedelnik J."/>
            <person name="Repkova J."/>
        </authorList>
    </citation>
    <scope>NUCLEOTIDE SEQUENCE [LARGE SCALE GENOMIC DNA]</scope>
    <source>
        <strain evidence="3">cv. 10/8</strain>
        <tissue evidence="2">Leaf</tissue>
    </source>
</reference>
<dbReference type="Proteomes" id="UP000265520">
    <property type="component" value="Unassembled WGS sequence"/>
</dbReference>
<organism evidence="2 3">
    <name type="scientific">Trifolium medium</name>
    <dbReference type="NCBI Taxonomy" id="97028"/>
    <lineage>
        <taxon>Eukaryota</taxon>
        <taxon>Viridiplantae</taxon>
        <taxon>Streptophyta</taxon>
        <taxon>Embryophyta</taxon>
        <taxon>Tracheophyta</taxon>
        <taxon>Spermatophyta</taxon>
        <taxon>Magnoliopsida</taxon>
        <taxon>eudicotyledons</taxon>
        <taxon>Gunneridae</taxon>
        <taxon>Pentapetalae</taxon>
        <taxon>rosids</taxon>
        <taxon>fabids</taxon>
        <taxon>Fabales</taxon>
        <taxon>Fabaceae</taxon>
        <taxon>Papilionoideae</taxon>
        <taxon>50 kb inversion clade</taxon>
        <taxon>NPAAA clade</taxon>
        <taxon>Hologalegina</taxon>
        <taxon>IRL clade</taxon>
        <taxon>Trifolieae</taxon>
        <taxon>Trifolium</taxon>
    </lineage>
</organism>
<sequence>MTRPFIRSIQVEASETNNDLPESNEIQVYEELQEAPEVTKTNAAPRNSFKYKSSHPKELIIGIKESPRKTRSSFRNEDSLVGLISMIEPTKIEEALKDDAWIVAMQEELNQFQRNDVWTLVPKPKSKNIIGTKWVFRNKLNEQGEVVRNKARLVAQGYSQQEEIDFTETFAPVARLEAIRLLLSYAVNHGITLYQMDVKSAFLNGVIAEEVYVKQPPSFEDLACPEHVFRLKKSLYGLKQAPRA</sequence>
<accession>A0A392P264</accession>
<dbReference type="AlphaFoldDB" id="A0A392P264"/>
<evidence type="ECO:0000313" key="3">
    <source>
        <dbReference type="Proteomes" id="UP000265520"/>
    </source>
</evidence>